<protein>
    <submittedName>
        <fullName evidence="1">Uncharacterized protein</fullName>
    </submittedName>
</protein>
<sequence length="172" mass="19958">MSLLKDAHEKDKAPYAMHDQFPHIVYWTKADYLKDSQIGRKYLKTKCNDSSGSVGFLEDENGKIISREDQQCIRDYQCSLCYTLLKFGLVPVTWLQCTQVAQEFFFHSMQTKFPVLRYCADHWKADTFMWLYYSQWANHPCAASDAEEPKLKQEAIAPPPSPRMCQANTALQ</sequence>
<reference evidence="2" key="2">
    <citation type="submission" date="2015-01" db="EMBL/GenBank/DDBJ databases">
        <title>Evolutionary Origins and Diversification of the Mycorrhizal Mutualists.</title>
        <authorList>
            <consortium name="DOE Joint Genome Institute"/>
            <consortium name="Mycorrhizal Genomics Consortium"/>
            <person name="Kohler A."/>
            <person name="Kuo A."/>
            <person name="Nagy L.G."/>
            <person name="Floudas D."/>
            <person name="Copeland A."/>
            <person name="Barry K.W."/>
            <person name="Cichocki N."/>
            <person name="Veneault-Fourrey C."/>
            <person name="LaButti K."/>
            <person name="Lindquist E.A."/>
            <person name="Lipzen A."/>
            <person name="Lundell T."/>
            <person name="Morin E."/>
            <person name="Murat C."/>
            <person name="Riley R."/>
            <person name="Ohm R."/>
            <person name="Sun H."/>
            <person name="Tunlid A."/>
            <person name="Henrissat B."/>
            <person name="Grigoriev I.V."/>
            <person name="Hibbett D.S."/>
            <person name="Martin F."/>
        </authorList>
    </citation>
    <scope>NUCLEOTIDE SEQUENCE [LARGE SCALE GENOMIC DNA]</scope>
    <source>
        <strain evidence="2">Ve08.2h10</strain>
    </source>
</reference>
<dbReference type="Proteomes" id="UP000054538">
    <property type="component" value="Unassembled WGS sequence"/>
</dbReference>
<dbReference type="OrthoDB" id="2688403at2759"/>
<gene>
    <name evidence="1" type="ORF">PAXRUDRAFT_152882</name>
</gene>
<dbReference type="HOGENOM" id="CLU_1555756_0_0_1"/>
<accession>A0A0D0CNU1</accession>
<dbReference type="AlphaFoldDB" id="A0A0D0CNU1"/>
<organism evidence="1 2">
    <name type="scientific">Paxillus rubicundulus Ve08.2h10</name>
    <dbReference type="NCBI Taxonomy" id="930991"/>
    <lineage>
        <taxon>Eukaryota</taxon>
        <taxon>Fungi</taxon>
        <taxon>Dikarya</taxon>
        <taxon>Basidiomycota</taxon>
        <taxon>Agaricomycotina</taxon>
        <taxon>Agaricomycetes</taxon>
        <taxon>Agaricomycetidae</taxon>
        <taxon>Boletales</taxon>
        <taxon>Paxilineae</taxon>
        <taxon>Paxillaceae</taxon>
        <taxon>Paxillus</taxon>
    </lineage>
</organism>
<reference evidence="1 2" key="1">
    <citation type="submission" date="2014-04" db="EMBL/GenBank/DDBJ databases">
        <authorList>
            <consortium name="DOE Joint Genome Institute"/>
            <person name="Kuo A."/>
            <person name="Kohler A."/>
            <person name="Jargeat P."/>
            <person name="Nagy L.G."/>
            <person name="Floudas D."/>
            <person name="Copeland A."/>
            <person name="Barry K.W."/>
            <person name="Cichocki N."/>
            <person name="Veneault-Fourrey C."/>
            <person name="LaButti K."/>
            <person name="Lindquist E.A."/>
            <person name="Lipzen A."/>
            <person name="Lundell T."/>
            <person name="Morin E."/>
            <person name="Murat C."/>
            <person name="Sun H."/>
            <person name="Tunlid A."/>
            <person name="Henrissat B."/>
            <person name="Grigoriev I.V."/>
            <person name="Hibbett D.S."/>
            <person name="Martin F."/>
            <person name="Nordberg H.P."/>
            <person name="Cantor M.N."/>
            <person name="Hua S.X."/>
        </authorList>
    </citation>
    <scope>NUCLEOTIDE SEQUENCE [LARGE SCALE GENOMIC DNA]</scope>
    <source>
        <strain evidence="1 2">Ve08.2h10</strain>
    </source>
</reference>
<name>A0A0D0CNU1_9AGAM</name>
<evidence type="ECO:0000313" key="2">
    <source>
        <dbReference type="Proteomes" id="UP000054538"/>
    </source>
</evidence>
<dbReference type="EMBL" id="KN825575">
    <property type="protein sequence ID" value="KIK84607.1"/>
    <property type="molecule type" value="Genomic_DNA"/>
</dbReference>
<dbReference type="InParanoid" id="A0A0D0CNU1"/>
<proteinExistence type="predicted"/>
<evidence type="ECO:0000313" key="1">
    <source>
        <dbReference type="EMBL" id="KIK84607.1"/>
    </source>
</evidence>
<keyword evidence="2" id="KW-1185">Reference proteome</keyword>